<protein>
    <recommendedName>
        <fullName evidence="11 12">UvrABC system protein B</fullName>
        <shortName evidence="12">Protein UvrB</shortName>
    </recommendedName>
    <alternativeName>
        <fullName evidence="12">Excinuclease ABC subunit B</fullName>
    </alternativeName>
</protein>
<keyword evidence="3 12" id="KW-0963">Cytoplasm</keyword>
<feature type="domain" description="Helicase ATP-binding" evidence="15">
    <location>
        <begin position="24"/>
        <end position="160"/>
    </location>
</feature>
<comment type="subcellular location">
    <subcellularLocation>
        <location evidence="1 12 13">Cytoplasm</location>
    </subcellularLocation>
</comment>
<dbReference type="SUPFAM" id="SSF52540">
    <property type="entry name" value="P-loop containing nucleoside triphosphate hydrolases"/>
    <property type="match status" value="2"/>
</dbReference>
<dbReference type="InterPro" id="IPR006935">
    <property type="entry name" value="Helicase/UvrB_N"/>
</dbReference>
<dbReference type="InterPro" id="IPR027417">
    <property type="entry name" value="P-loop_NTPase"/>
</dbReference>
<dbReference type="NCBIfam" id="TIGR00631">
    <property type="entry name" value="uvrb"/>
    <property type="match status" value="1"/>
</dbReference>
<evidence type="ECO:0000256" key="2">
    <source>
        <dbReference type="ARBA" id="ARBA00008533"/>
    </source>
</evidence>
<dbReference type="CDD" id="cd17916">
    <property type="entry name" value="DEXHc_UvrB"/>
    <property type="match status" value="1"/>
</dbReference>
<dbReference type="EMBL" id="LBVO01000002">
    <property type="protein sequence ID" value="KKQ90603.1"/>
    <property type="molecule type" value="Genomic_DNA"/>
</dbReference>
<dbReference type="InterPro" id="IPR004807">
    <property type="entry name" value="UvrB"/>
</dbReference>
<dbReference type="GO" id="GO:0003677">
    <property type="term" value="F:DNA binding"/>
    <property type="evidence" value="ECO:0007669"/>
    <property type="project" value="UniProtKB-UniRule"/>
</dbReference>
<sequence>MKFNLQSEFKPTGDQPKAIDQLVNNIKSGVKDQVLLGVTGSGKTFTIANVIQSMQKPTLVIAHNKTLAAQLFAEFREFFPDNAVHYFVSYYDYYQPEAYIPHSDTYIEKESDINEEIDRLRHAATHALLTRQDVIIVASVSCIYGLGSPELYKQSSLKLSIGQQISQPELFRQLTEIQYGRSDVDFHRGTFRQKGDIVDIFPAYEEESYRVDFFGNQIESIHRYHPIRNIKLGSEKEILIFPAKHYLAPIEINQILESIEKDLIVEVQAMEKAGKIVEAQRLKQKTSYDLEMIKNTGYCNGIENYSRYFDNRPSGSPPSTLIDFFNQNDYLLVIDESHMTIPQIRGMYNGDQARKNTLIEYGFRLKAARDNRSLKFNEFEKKIHQTIFVSATPSEWELLQARDKVVEQIIRPTGILDPEVEVRSTDNQIEDLLKEIEIRVAKNQRVLVTTLTKRMAEDLTEFMLERAVKVHYLHSEVQTIERSEILQDLRLGKYDVIIGVNLLREGIDLPEVSLVAILDADKEGFLRSDKALIQTIGRAARHIEAKVIMYADRRTDSMNRAIDETNRRKTIQQEYNRKHNIQPIQIFKAIKELELKPSEKDQKSQVQVWKKLPAFERAAIIEGLIEEMRVAAENLDFEKAALIRDQIKAIKSK</sequence>
<dbReference type="PATRIC" id="fig|1618334.3.peg.22"/>
<evidence type="ECO:0000256" key="5">
    <source>
        <dbReference type="ARBA" id="ARBA00022763"/>
    </source>
</evidence>
<evidence type="ECO:0000259" key="15">
    <source>
        <dbReference type="PROSITE" id="PS51192"/>
    </source>
</evidence>
<dbReference type="Gene3D" id="3.40.50.300">
    <property type="entry name" value="P-loop containing nucleotide triphosphate hydrolases"/>
    <property type="match status" value="3"/>
</dbReference>
<dbReference type="HAMAP" id="MF_00204">
    <property type="entry name" value="UvrB"/>
    <property type="match status" value="1"/>
</dbReference>
<dbReference type="CDD" id="cd18790">
    <property type="entry name" value="SF2_C_UvrB"/>
    <property type="match status" value="1"/>
</dbReference>
<dbReference type="Pfam" id="PF04851">
    <property type="entry name" value="ResIII"/>
    <property type="match status" value="1"/>
</dbReference>
<dbReference type="InterPro" id="IPR036876">
    <property type="entry name" value="UVR_dom_sf"/>
</dbReference>
<dbReference type="Pfam" id="PF12344">
    <property type="entry name" value="UvrB"/>
    <property type="match status" value="1"/>
</dbReference>
<reference evidence="17 18" key="1">
    <citation type="journal article" date="2015" name="Nature">
        <title>rRNA introns, odd ribosomes, and small enigmatic genomes across a large radiation of phyla.</title>
        <authorList>
            <person name="Brown C.T."/>
            <person name="Hug L.A."/>
            <person name="Thomas B.C."/>
            <person name="Sharon I."/>
            <person name="Castelle C.J."/>
            <person name="Singh A."/>
            <person name="Wilkins M.J."/>
            <person name="Williams K.H."/>
            <person name="Banfield J.F."/>
        </authorList>
    </citation>
    <scope>NUCLEOTIDE SEQUENCE [LARGE SCALE GENOMIC DNA]</scope>
</reference>
<dbReference type="PROSITE" id="PS51192">
    <property type="entry name" value="HELICASE_ATP_BIND_1"/>
    <property type="match status" value="1"/>
</dbReference>
<organism evidence="17 18">
    <name type="scientific">Berkelbacteria bacterium GW2011_GWA2_38_9</name>
    <dbReference type="NCBI Taxonomy" id="1618334"/>
    <lineage>
        <taxon>Bacteria</taxon>
        <taxon>Candidatus Berkelbacteria</taxon>
    </lineage>
</organism>
<comment type="caution">
    <text evidence="17">The sequence shown here is derived from an EMBL/GenBank/DDBJ whole genome shotgun (WGS) entry which is preliminary data.</text>
</comment>
<evidence type="ECO:0000313" key="17">
    <source>
        <dbReference type="EMBL" id="KKQ90603.1"/>
    </source>
</evidence>
<dbReference type="GO" id="GO:0005737">
    <property type="term" value="C:cytoplasm"/>
    <property type="evidence" value="ECO:0007669"/>
    <property type="project" value="UniProtKB-SubCell"/>
</dbReference>
<dbReference type="GO" id="GO:0016887">
    <property type="term" value="F:ATP hydrolysis activity"/>
    <property type="evidence" value="ECO:0007669"/>
    <property type="project" value="InterPro"/>
</dbReference>
<keyword evidence="9 12" id="KW-0234">DNA repair</keyword>
<keyword evidence="6 12" id="KW-0228">DNA excision</keyword>
<evidence type="ECO:0000256" key="3">
    <source>
        <dbReference type="ARBA" id="ARBA00022490"/>
    </source>
</evidence>
<evidence type="ECO:0000256" key="1">
    <source>
        <dbReference type="ARBA" id="ARBA00004496"/>
    </source>
</evidence>
<dbReference type="PROSITE" id="PS51194">
    <property type="entry name" value="HELICASE_CTER"/>
    <property type="match status" value="1"/>
</dbReference>
<dbReference type="PANTHER" id="PTHR24029:SF0">
    <property type="entry name" value="UVRABC SYSTEM PROTEIN B"/>
    <property type="match status" value="1"/>
</dbReference>
<evidence type="ECO:0000256" key="7">
    <source>
        <dbReference type="ARBA" id="ARBA00022840"/>
    </source>
</evidence>
<evidence type="ECO:0000313" key="18">
    <source>
        <dbReference type="Proteomes" id="UP000033934"/>
    </source>
</evidence>
<keyword evidence="12 13" id="KW-0742">SOS response</keyword>
<dbReference type="PANTHER" id="PTHR24029">
    <property type="entry name" value="UVRABC SYSTEM PROTEIN B"/>
    <property type="match status" value="1"/>
</dbReference>
<evidence type="ECO:0000256" key="10">
    <source>
        <dbReference type="ARBA" id="ARBA00026033"/>
    </source>
</evidence>
<accession>A0A0G0LFI1</accession>
<keyword evidence="7 12" id="KW-0067">ATP-binding</keyword>
<evidence type="ECO:0000256" key="13">
    <source>
        <dbReference type="RuleBase" id="RU003587"/>
    </source>
</evidence>
<feature type="binding site" evidence="12">
    <location>
        <begin position="37"/>
        <end position="44"/>
    </location>
    <ligand>
        <name>ATP</name>
        <dbReference type="ChEBI" id="CHEBI:30616"/>
    </ligand>
</feature>
<comment type="domain">
    <text evidence="12">The beta-hairpin motif is involved in DNA binding.</text>
</comment>
<dbReference type="InterPro" id="IPR024759">
    <property type="entry name" value="UvrB_YAD/RRR_dom"/>
</dbReference>
<comment type="similarity">
    <text evidence="2 12 13">Belongs to the UvrB family.</text>
</comment>
<dbReference type="InterPro" id="IPR001943">
    <property type="entry name" value="UVR_dom"/>
</dbReference>
<dbReference type="GO" id="GO:0005524">
    <property type="term" value="F:ATP binding"/>
    <property type="evidence" value="ECO:0007669"/>
    <property type="project" value="UniProtKB-UniRule"/>
</dbReference>
<dbReference type="Pfam" id="PF00271">
    <property type="entry name" value="Helicase_C"/>
    <property type="match status" value="1"/>
</dbReference>
<evidence type="ECO:0000256" key="9">
    <source>
        <dbReference type="ARBA" id="ARBA00023204"/>
    </source>
</evidence>
<feature type="domain" description="Helicase C-terminal" evidence="16">
    <location>
        <begin position="428"/>
        <end position="594"/>
    </location>
</feature>
<dbReference type="InterPro" id="IPR014001">
    <property type="entry name" value="Helicase_ATP-bd"/>
</dbReference>
<dbReference type="InterPro" id="IPR041471">
    <property type="entry name" value="UvrB_inter"/>
</dbReference>
<dbReference type="GO" id="GO:0006289">
    <property type="term" value="P:nucleotide-excision repair"/>
    <property type="evidence" value="ECO:0007669"/>
    <property type="project" value="UniProtKB-UniRule"/>
</dbReference>
<keyword evidence="8 12" id="KW-0267">Excision nuclease</keyword>
<feature type="short sequence motif" description="Beta-hairpin" evidence="12">
    <location>
        <begin position="90"/>
        <end position="113"/>
    </location>
</feature>
<dbReference type="InterPro" id="IPR001650">
    <property type="entry name" value="Helicase_C-like"/>
</dbReference>
<dbReference type="SMART" id="SM00487">
    <property type="entry name" value="DEXDc"/>
    <property type="match status" value="1"/>
</dbReference>
<feature type="domain" description="UVR" evidence="14">
    <location>
        <begin position="618"/>
        <end position="653"/>
    </location>
</feature>
<evidence type="ECO:0000256" key="6">
    <source>
        <dbReference type="ARBA" id="ARBA00022769"/>
    </source>
</evidence>
<dbReference type="Gene3D" id="4.10.860.10">
    <property type="entry name" value="UVR domain"/>
    <property type="match status" value="1"/>
</dbReference>
<dbReference type="SUPFAM" id="SSF46600">
    <property type="entry name" value="C-terminal UvrC-binding domain of UvrB"/>
    <property type="match status" value="1"/>
</dbReference>
<comment type="function">
    <text evidence="12">The UvrABC repair system catalyzes the recognition and processing of DNA lesions. A damage recognition complex composed of 2 UvrA and 2 UvrB subunits scans DNA for abnormalities. Upon binding of the UvrA(2)B(2) complex to a putative damaged site, the DNA wraps around one UvrB monomer. DNA wrap is dependent on ATP binding by UvrB and probably causes local melting of the DNA helix, facilitating insertion of UvrB beta-hairpin between the DNA strands. Then UvrB probes one DNA strand for the presence of a lesion. If a lesion is found the UvrA subunits dissociate and the UvrB-DNA preincision complex is formed. This complex is subsequently bound by UvrC and the second UvrB is released. If no lesion is found, the DNA wraps around the other UvrB subunit that will check the other stand for damage.</text>
</comment>
<comment type="subunit">
    <text evidence="10 12 13">Forms a heterotetramer with UvrA during the search for lesions. Interacts with UvrC in an incision complex.</text>
</comment>
<dbReference type="GO" id="GO:0009381">
    <property type="term" value="F:excinuclease ABC activity"/>
    <property type="evidence" value="ECO:0007669"/>
    <property type="project" value="UniProtKB-UniRule"/>
</dbReference>
<evidence type="ECO:0000256" key="11">
    <source>
        <dbReference type="ARBA" id="ARBA00029504"/>
    </source>
</evidence>
<keyword evidence="5 12" id="KW-0227">DNA damage</keyword>
<dbReference type="SMART" id="SM00490">
    <property type="entry name" value="HELICc"/>
    <property type="match status" value="1"/>
</dbReference>
<dbReference type="NCBIfam" id="NF003673">
    <property type="entry name" value="PRK05298.1"/>
    <property type="match status" value="1"/>
</dbReference>
<keyword evidence="4 12" id="KW-0547">Nucleotide-binding</keyword>
<dbReference type="GO" id="GO:0009380">
    <property type="term" value="C:excinuclease repair complex"/>
    <property type="evidence" value="ECO:0007669"/>
    <property type="project" value="InterPro"/>
</dbReference>
<dbReference type="PROSITE" id="PS50151">
    <property type="entry name" value="UVR"/>
    <property type="match status" value="1"/>
</dbReference>
<dbReference type="Pfam" id="PF17757">
    <property type="entry name" value="UvrB_inter"/>
    <property type="match status" value="1"/>
</dbReference>
<evidence type="ECO:0000256" key="8">
    <source>
        <dbReference type="ARBA" id="ARBA00022881"/>
    </source>
</evidence>
<evidence type="ECO:0000256" key="12">
    <source>
        <dbReference type="HAMAP-Rule" id="MF_00204"/>
    </source>
</evidence>
<evidence type="ECO:0000259" key="14">
    <source>
        <dbReference type="PROSITE" id="PS50151"/>
    </source>
</evidence>
<proteinExistence type="inferred from homology"/>
<gene>
    <name evidence="12" type="primary">uvrB</name>
    <name evidence="17" type="ORF">UT11_C0002G0007</name>
</gene>
<dbReference type="Proteomes" id="UP000033934">
    <property type="component" value="Unassembled WGS sequence"/>
</dbReference>
<name>A0A0G0LFI1_9BACT</name>
<dbReference type="GO" id="GO:0009432">
    <property type="term" value="P:SOS response"/>
    <property type="evidence" value="ECO:0007669"/>
    <property type="project" value="UniProtKB-UniRule"/>
</dbReference>
<dbReference type="Pfam" id="PF02151">
    <property type="entry name" value="UVR"/>
    <property type="match status" value="1"/>
</dbReference>
<evidence type="ECO:0000259" key="16">
    <source>
        <dbReference type="PROSITE" id="PS51194"/>
    </source>
</evidence>
<evidence type="ECO:0000256" key="4">
    <source>
        <dbReference type="ARBA" id="ARBA00022741"/>
    </source>
</evidence>
<dbReference type="AlphaFoldDB" id="A0A0G0LFI1"/>